<reference evidence="1" key="1">
    <citation type="journal article" date="2022" name="Int. J. Mol. Sci.">
        <title>Draft Genome of Tanacetum Coccineum: Genomic Comparison of Closely Related Tanacetum-Family Plants.</title>
        <authorList>
            <person name="Yamashiro T."/>
            <person name="Shiraishi A."/>
            <person name="Nakayama K."/>
            <person name="Satake H."/>
        </authorList>
    </citation>
    <scope>NUCLEOTIDE SEQUENCE</scope>
</reference>
<dbReference type="Proteomes" id="UP001151760">
    <property type="component" value="Unassembled WGS sequence"/>
</dbReference>
<accession>A0ABQ4ZK95</accession>
<reference evidence="1" key="2">
    <citation type="submission" date="2022-01" db="EMBL/GenBank/DDBJ databases">
        <authorList>
            <person name="Yamashiro T."/>
            <person name="Shiraishi A."/>
            <person name="Satake H."/>
            <person name="Nakayama K."/>
        </authorList>
    </citation>
    <scope>NUCLEOTIDE SEQUENCE</scope>
</reference>
<name>A0ABQ4ZK95_9ASTR</name>
<dbReference type="EMBL" id="BQNB010011334">
    <property type="protein sequence ID" value="GJS89213.1"/>
    <property type="molecule type" value="Genomic_DNA"/>
</dbReference>
<evidence type="ECO:0000313" key="2">
    <source>
        <dbReference type="Proteomes" id="UP001151760"/>
    </source>
</evidence>
<proteinExistence type="predicted"/>
<organism evidence="1 2">
    <name type="scientific">Tanacetum coccineum</name>
    <dbReference type="NCBI Taxonomy" id="301880"/>
    <lineage>
        <taxon>Eukaryota</taxon>
        <taxon>Viridiplantae</taxon>
        <taxon>Streptophyta</taxon>
        <taxon>Embryophyta</taxon>
        <taxon>Tracheophyta</taxon>
        <taxon>Spermatophyta</taxon>
        <taxon>Magnoliopsida</taxon>
        <taxon>eudicotyledons</taxon>
        <taxon>Gunneridae</taxon>
        <taxon>Pentapetalae</taxon>
        <taxon>asterids</taxon>
        <taxon>campanulids</taxon>
        <taxon>Asterales</taxon>
        <taxon>Asteraceae</taxon>
        <taxon>Asteroideae</taxon>
        <taxon>Anthemideae</taxon>
        <taxon>Anthemidinae</taxon>
        <taxon>Tanacetum</taxon>
    </lineage>
</organism>
<sequence length="202" mass="23349">MVSTRMDDATRQFINEAIQEAITAAMTVIQQRIDGVCLRQETLATKMQNQNNGQIVGRNQDNKVNGYARLTKLEFPKFNGDDVKGWIYRCNQFFQLDNVAENQKVRIASIHLHDKALDWHRNFERRNGLENLRQTSTIKVYQDHFDALLSKVDITESHAISMFLAGMNTDIAMMMFVVEVLAEEGEAFMEEECFEECFGRKN</sequence>
<keyword evidence="2" id="KW-1185">Reference proteome</keyword>
<evidence type="ECO:0000313" key="1">
    <source>
        <dbReference type="EMBL" id="GJS89213.1"/>
    </source>
</evidence>
<protein>
    <submittedName>
        <fullName evidence="1">Gypsy/ty3 retroelement polyprotein</fullName>
    </submittedName>
</protein>
<comment type="caution">
    <text evidence="1">The sequence shown here is derived from an EMBL/GenBank/DDBJ whole genome shotgun (WGS) entry which is preliminary data.</text>
</comment>
<gene>
    <name evidence="1" type="ORF">Tco_0771849</name>
</gene>